<accession>U5H5H3</accession>
<feature type="compositionally biased region" description="Polar residues" evidence="1">
    <location>
        <begin position="91"/>
        <end position="102"/>
    </location>
</feature>
<dbReference type="OrthoDB" id="3797628at2759"/>
<dbReference type="Gene3D" id="1.25.40.690">
    <property type="match status" value="1"/>
</dbReference>
<dbReference type="HOGENOM" id="CLU_007424_0_0_1"/>
<feature type="compositionally biased region" description="Basic and acidic residues" evidence="1">
    <location>
        <begin position="44"/>
        <end position="53"/>
    </location>
</feature>
<feature type="compositionally biased region" description="Acidic residues" evidence="1">
    <location>
        <begin position="64"/>
        <end position="74"/>
    </location>
</feature>
<dbReference type="OMA" id="ELESWGM"/>
<evidence type="ECO:0000313" key="4">
    <source>
        <dbReference type="EnsemblFungi" id="MVLG_02545T0"/>
    </source>
</evidence>
<feature type="compositionally biased region" description="Polar residues" evidence="1">
    <location>
        <begin position="191"/>
        <end position="211"/>
    </location>
</feature>
<dbReference type="EMBL" id="AEIJ01000244">
    <property type="status" value="NOT_ANNOTATED_CDS"/>
    <property type="molecule type" value="Genomic_DNA"/>
</dbReference>
<feature type="compositionally biased region" description="Low complexity" evidence="1">
    <location>
        <begin position="212"/>
        <end position="225"/>
    </location>
</feature>
<reference evidence="3" key="2">
    <citation type="submission" date="2010-11" db="EMBL/GenBank/DDBJ databases">
        <authorList>
            <consortium name="The Broad Institute Genome Sequencing Platform"/>
            <person name="Earl A."/>
            <person name="Ward D."/>
            <person name="Feldgarden M."/>
            <person name="Gevers D."/>
            <person name="Butler R."/>
            <person name="Young S.K."/>
            <person name="Zeng Q."/>
            <person name="Gargeya S."/>
            <person name="Fitzgerald M."/>
            <person name="Haas B."/>
            <person name="Abouelleil A."/>
            <person name="Alvarado L."/>
            <person name="Arachchi H.M."/>
            <person name="Berlin A."/>
            <person name="Brown A."/>
            <person name="Chapman S.B."/>
            <person name="Chen Z."/>
            <person name="Dunbar C."/>
            <person name="Freedman E."/>
            <person name="Gearin G."/>
            <person name="Gellesch M."/>
            <person name="Goldberg J."/>
            <person name="Griggs A."/>
            <person name="Gujja S."/>
            <person name="Heilman E."/>
            <person name="Heiman D."/>
            <person name="Howarth C."/>
            <person name="Larson L."/>
            <person name="Lui A."/>
            <person name="MacDonald P.J.P."/>
            <person name="Mehta T."/>
            <person name="Montmayeur A."/>
            <person name="Murphy C."/>
            <person name="Neiman D."/>
            <person name="Pearson M."/>
            <person name="Priest M."/>
            <person name="Roberts A."/>
            <person name="Saif S."/>
            <person name="Shea T."/>
            <person name="Shenoy N."/>
            <person name="Sisk P."/>
            <person name="Stolte C."/>
            <person name="Sykes S."/>
            <person name="White J."/>
            <person name="Yandava C."/>
            <person name="Wortman J."/>
            <person name="Nusbaum C."/>
            <person name="Birren B."/>
        </authorList>
    </citation>
    <scope>NUCLEOTIDE SEQUENCE</scope>
    <source>
        <strain evidence="3">P1A1 Lamole</strain>
    </source>
</reference>
<feature type="region of interest" description="Disordered" evidence="1">
    <location>
        <begin position="1"/>
        <end position="159"/>
    </location>
</feature>
<evidence type="ECO:0000313" key="3">
    <source>
        <dbReference type="EMBL" id="KDE07141.1"/>
    </source>
</evidence>
<dbReference type="EMBL" id="GL541662">
    <property type="protein sequence ID" value="KDE07141.1"/>
    <property type="molecule type" value="Genomic_DNA"/>
</dbReference>
<name>U5H5H3_USTV1</name>
<sequence length="967" mass="108278">MAKFGLNDSDSSDEDYDTSQDGQQHRASTSASPPPSTSSSQTFEQDHDDHDDAPPPSSSLNDDEHMDEDEEEDQLPGRRAQRASTRRSTRETSFLSITSISSRTHHDDDDDESFQLDDDDDDDDDARSTSTASLTPRKRPIPASRTLPTTATNKTWSTKLRLEPKRVAVMQASFFQQQASSPVAAEEQAPTRKNSSTWTIRGSAAAASTSQKPTTASTFKAAPASAPAPAPAPSSSVVPTPAIDPSPFRPYRKYTRVPLDRSITKGKEGNLVDLGLALGRSFRVGWSPTGQIFHLGRGNLYRGENVDKSDALKVDNLKTTLSTDMRSAVRLLKIQLAHTPIYSNPVDSSNDEPSSSIPFAVPHPELRFTHFVNEFASSDRSAEANLWRLGQALFDEIQDLAIPENVVVNDPNVQGYVERLRRTDRFERWLREVVRGEVEDDLRNVGGDGLGASDEKAVEAKKIFALLSGHQVERACQAAIQAGDLRLATLLAQAGGDEGFRRDVFLQLVKWREYRVDSHILPEYRKIYELLCGNVGVSEGKKGKDGDSVVDGVEEVHVAQGLGWKRAFGLSLWYATFRSSIETAMELYESAFEEDPRVAKPEPEYIATPTRSTSTEKRPEWSNRSGETPTDPLYQLLKLFTLSTHPLEQVLLPINFGTCPLDYRLPWHLYILLSRVLRRRDFDDRIQVVDFEDRGMDDGDDGRGFLEGNSVRADLMTEAYANQLEMNGEWTWSAFVLLHLELPIARAKALQALLSRSTHLLTSETFTFLTEKLRIPLEWIHHAQALATTDRFEKFGLHLLAREWNEAHRLVKEQLGPEAVLRGDLGLLRRLCGRFDEEKGWKKVEGWEEGAGLLKEYAEVLEGEKRWLERVREGADADAEEGESEERGRKIRSLLEMIARLGSGHLRSRKAKVARDEMMSRLTLIATRVNGALNKIQPKTLQESDRLVWIRGAADNFLTQSLQAACS</sequence>
<feature type="compositionally biased region" description="Acidic residues" evidence="1">
    <location>
        <begin position="108"/>
        <end position="125"/>
    </location>
</feature>
<dbReference type="Proteomes" id="UP000017200">
    <property type="component" value="Unassembled WGS sequence"/>
</dbReference>
<reference evidence="3 5" key="3">
    <citation type="journal article" date="2015" name="BMC Genomics">
        <title>Sex and parasites: genomic and transcriptomic analysis of Microbotryum lychnidis-dioicae, the biotrophic and plant-castrating anther smut fungus.</title>
        <authorList>
            <person name="Perlin M.H."/>
            <person name="Amselem J."/>
            <person name="Fontanillas E."/>
            <person name="Toh S.S."/>
            <person name="Chen Z."/>
            <person name="Goldberg J."/>
            <person name="Duplessis S."/>
            <person name="Henrissat B."/>
            <person name="Young S."/>
            <person name="Zeng Q."/>
            <person name="Aguileta G."/>
            <person name="Petit E."/>
            <person name="Badouin H."/>
            <person name="Andrews J."/>
            <person name="Razeeq D."/>
            <person name="Gabaldon T."/>
            <person name="Quesneville H."/>
            <person name="Giraud T."/>
            <person name="Hood M.E."/>
            <person name="Schultz D.J."/>
            <person name="Cuomo C.A."/>
        </authorList>
    </citation>
    <scope>NUCLEOTIDE SEQUENCE [LARGE SCALE GENOMIC DNA]</scope>
    <source>
        <strain evidence="3">P1A1 Lamole</strain>
        <strain evidence="5">p1A1 Lamole</strain>
    </source>
</reference>
<dbReference type="STRING" id="683840.U5H5H3"/>
<dbReference type="InterPro" id="IPR021967">
    <property type="entry name" value="Nup98_C"/>
</dbReference>
<dbReference type="Pfam" id="PF12110">
    <property type="entry name" value="Nup96"/>
    <property type="match status" value="1"/>
</dbReference>
<dbReference type="EnsemblFungi" id="MVLG_02545T0">
    <property type="protein sequence ID" value="MVLG_02545T0"/>
    <property type="gene ID" value="MVLG_02545"/>
</dbReference>
<organism evidence="3">
    <name type="scientific">Microbotryum lychnidis-dioicae (strain p1A1 Lamole / MvSl-1064)</name>
    <name type="common">Anther smut fungus</name>
    <dbReference type="NCBI Taxonomy" id="683840"/>
    <lineage>
        <taxon>Eukaryota</taxon>
        <taxon>Fungi</taxon>
        <taxon>Dikarya</taxon>
        <taxon>Basidiomycota</taxon>
        <taxon>Pucciniomycotina</taxon>
        <taxon>Microbotryomycetes</taxon>
        <taxon>Microbotryales</taxon>
        <taxon>Microbotryaceae</taxon>
        <taxon>Microbotryum</taxon>
    </lineage>
</organism>
<evidence type="ECO:0000313" key="5">
    <source>
        <dbReference type="Proteomes" id="UP000017200"/>
    </source>
</evidence>
<reference evidence="5" key="1">
    <citation type="submission" date="2010-11" db="EMBL/GenBank/DDBJ databases">
        <title>The genome sequence of Microbotryum violaceum strain p1A1 Lamole.</title>
        <authorList>
            <person name="Cuomo C."/>
            <person name="Perlin M."/>
            <person name="Young S.K."/>
            <person name="Zeng Q."/>
            <person name="Gargeya S."/>
            <person name="Alvarado L."/>
            <person name="Berlin A."/>
            <person name="Chapman S.B."/>
            <person name="Chen Z."/>
            <person name="Freedman E."/>
            <person name="Gellesch M."/>
            <person name="Goldberg J."/>
            <person name="Griggs A."/>
            <person name="Gujja S."/>
            <person name="Heilman E."/>
            <person name="Heiman D."/>
            <person name="Howarth C."/>
            <person name="Mehta T."/>
            <person name="Neiman D."/>
            <person name="Pearson M."/>
            <person name="Roberts A."/>
            <person name="Saif S."/>
            <person name="Shea T."/>
            <person name="Shenoy N."/>
            <person name="Sisk P."/>
            <person name="Stolte C."/>
            <person name="Sykes S."/>
            <person name="White J."/>
            <person name="Yandava C."/>
            <person name="Haas B."/>
            <person name="Nusbaum C."/>
            <person name="Birren B."/>
        </authorList>
    </citation>
    <scope>NUCLEOTIDE SEQUENCE [LARGE SCALE GENOMIC DNA]</scope>
    <source>
        <strain evidence="5">p1A1 Lamole</strain>
    </source>
</reference>
<feature type="compositionally biased region" description="Polar residues" evidence="1">
    <location>
        <begin position="146"/>
        <end position="158"/>
    </location>
</feature>
<evidence type="ECO:0000259" key="2">
    <source>
        <dbReference type="Pfam" id="PF12110"/>
    </source>
</evidence>
<feature type="region of interest" description="Disordered" evidence="1">
    <location>
        <begin position="178"/>
        <end position="245"/>
    </location>
</feature>
<proteinExistence type="predicted"/>
<protein>
    <recommendedName>
        <fullName evidence="2">Nuclear pore complex protein NUP96 C-terminal domain-containing protein</fullName>
    </recommendedName>
</protein>
<reference evidence="4" key="4">
    <citation type="submission" date="2015-06" db="UniProtKB">
        <authorList>
            <consortium name="EnsemblFungi"/>
        </authorList>
    </citation>
    <scope>IDENTIFICATION</scope>
</reference>
<feature type="region of interest" description="Disordered" evidence="1">
    <location>
        <begin position="601"/>
        <end position="627"/>
    </location>
</feature>
<gene>
    <name evidence="3" type="ORF">MVLG_02545</name>
</gene>
<evidence type="ECO:0000256" key="1">
    <source>
        <dbReference type="SAM" id="MobiDB-lite"/>
    </source>
</evidence>
<dbReference type="InParanoid" id="U5H5H3"/>
<dbReference type="AlphaFoldDB" id="U5H5H3"/>
<feature type="domain" description="Nuclear pore complex protein NUP96 C-terminal" evidence="2">
    <location>
        <begin position="461"/>
        <end position="786"/>
    </location>
</feature>
<keyword evidence="5" id="KW-1185">Reference proteome</keyword>